<name>A0A6A6XWL0_9PLEO</name>
<dbReference type="PANTHER" id="PTHR47843">
    <property type="entry name" value="BTB DOMAIN-CONTAINING PROTEIN-RELATED"/>
    <property type="match status" value="1"/>
</dbReference>
<feature type="compositionally biased region" description="Basic and acidic residues" evidence="1">
    <location>
        <begin position="265"/>
        <end position="285"/>
    </location>
</feature>
<sequence>MSYELGSFPPFKRKRCSLHGTTFMVGEPEREPSKISDKRIKVARGIRLNCQVIQVTVGPEDNKEIFYVHEDAICDRSAFFRNAMKPEWASQRPNPRLVDLPDDDAAAFALYLQWVYSRQLPIIPDGPGADSSSIDGNPILAYAYVLGERLMDIDFKNSIVNAYVLFARGTPPEKRAYPSNEEIRILYDGTPEGAPIRKLLIDIWCCRGKHDWLEGDADLPQDFLIQVTKGLLMARPTPDNLSRPWKASHVQYHERSEQGGGAKGEGARGEGVRGEGARGARVEGVRGEGARHGVMLRFNRSMV</sequence>
<gene>
    <name evidence="3" type="ORF">K505DRAFT_412722</name>
</gene>
<reference evidence="3" key="1">
    <citation type="journal article" date="2020" name="Stud. Mycol.">
        <title>101 Dothideomycetes genomes: a test case for predicting lifestyles and emergence of pathogens.</title>
        <authorList>
            <person name="Haridas S."/>
            <person name="Albert R."/>
            <person name="Binder M."/>
            <person name="Bloem J."/>
            <person name="Labutti K."/>
            <person name="Salamov A."/>
            <person name="Andreopoulos B."/>
            <person name="Baker S."/>
            <person name="Barry K."/>
            <person name="Bills G."/>
            <person name="Bluhm B."/>
            <person name="Cannon C."/>
            <person name="Castanera R."/>
            <person name="Culley D."/>
            <person name="Daum C."/>
            <person name="Ezra D."/>
            <person name="Gonzalez J."/>
            <person name="Henrissat B."/>
            <person name="Kuo A."/>
            <person name="Liang C."/>
            <person name="Lipzen A."/>
            <person name="Lutzoni F."/>
            <person name="Magnuson J."/>
            <person name="Mondo S."/>
            <person name="Nolan M."/>
            <person name="Ohm R."/>
            <person name="Pangilinan J."/>
            <person name="Park H.-J."/>
            <person name="Ramirez L."/>
            <person name="Alfaro M."/>
            <person name="Sun H."/>
            <person name="Tritt A."/>
            <person name="Yoshinaga Y."/>
            <person name="Zwiers L.-H."/>
            <person name="Turgeon B."/>
            <person name="Goodwin S."/>
            <person name="Spatafora J."/>
            <person name="Crous P."/>
            <person name="Grigoriev I."/>
        </authorList>
    </citation>
    <scope>NUCLEOTIDE SEQUENCE</scope>
    <source>
        <strain evidence="3">CBS 109.77</strain>
    </source>
</reference>
<dbReference type="PANTHER" id="PTHR47843:SF2">
    <property type="entry name" value="BTB DOMAIN-CONTAINING PROTEIN"/>
    <property type="match status" value="1"/>
</dbReference>
<evidence type="ECO:0000313" key="4">
    <source>
        <dbReference type="Proteomes" id="UP000799757"/>
    </source>
</evidence>
<accession>A0A6A6XWL0</accession>
<evidence type="ECO:0000313" key="3">
    <source>
        <dbReference type="EMBL" id="KAF2800820.1"/>
    </source>
</evidence>
<organism evidence="3 4">
    <name type="scientific">Melanomma pulvis-pyrius CBS 109.77</name>
    <dbReference type="NCBI Taxonomy" id="1314802"/>
    <lineage>
        <taxon>Eukaryota</taxon>
        <taxon>Fungi</taxon>
        <taxon>Dikarya</taxon>
        <taxon>Ascomycota</taxon>
        <taxon>Pezizomycotina</taxon>
        <taxon>Dothideomycetes</taxon>
        <taxon>Pleosporomycetidae</taxon>
        <taxon>Pleosporales</taxon>
        <taxon>Melanommataceae</taxon>
        <taxon>Melanomma</taxon>
    </lineage>
</organism>
<feature type="domain" description="BTB" evidence="2">
    <location>
        <begin position="50"/>
        <end position="124"/>
    </location>
</feature>
<evidence type="ECO:0000256" key="1">
    <source>
        <dbReference type="SAM" id="MobiDB-lite"/>
    </source>
</evidence>
<dbReference type="SUPFAM" id="SSF54695">
    <property type="entry name" value="POZ domain"/>
    <property type="match status" value="1"/>
</dbReference>
<dbReference type="AlphaFoldDB" id="A0A6A6XWL0"/>
<dbReference type="CDD" id="cd18186">
    <property type="entry name" value="BTB_POZ_ZBTB_KLHL-like"/>
    <property type="match status" value="1"/>
</dbReference>
<dbReference type="Proteomes" id="UP000799757">
    <property type="component" value="Unassembled WGS sequence"/>
</dbReference>
<keyword evidence="4" id="KW-1185">Reference proteome</keyword>
<dbReference type="PROSITE" id="PS50097">
    <property type="entry name" value="BTB"/>
    <property type="match status" value="1"/>
</dbReference>
<feature type="region of interest" description="Disordered" evidence="1">
    <location>
        <begin position="252"/>
        <end position="285"/>
    </location>
</feature>
<evidence type="ECO:0000259" key="2">
    <source>
        <dbReference type="PROSITE" id="PS50097"/>
    </source>
</evidence>
<protein>
    <recommendedName>
        <fullName evidence="2">BTB domain-containing protein</fullName>
    </recommendedName>
</protein>
<dbReference type="EMBL" id="MU001742">
    <property type="protein sequence ID" value="KAF2800820.1"/>
    <property type="molecule type" value="Genomic_DNA"/>
</dbReference>
<proteinExistence type="predicted"/>
<dbReference type="Gene3D" id="3.30.710.10">
    <property type="entry name" value="Potassium Channel Kv1.1, Chain A"/>
    <property type="match status" value="1"/>
</dbReference>
<dbReference type="OrthoDB" id="1022638at2759"/>
<dbReference type="InterPro" id="IPR000210">
    <property type="entry name" value="BTB/POZ_dom"/>
</dbReference>
<dbReference type="InterPro" id="IPR011333">
    <property type="entry name" value="SKP1/BTB/POZ_sf"/>
</dbReference>